<dbReference type="AlphaFoldDB" id="A0AAE3NYW5"/>
<dbReference type="InterPro" id="IPR016024">
    <property type="entry name" value="ARM-type_fold"/>
</dbReference>
<dbReference type="EMBL" id="JARGDL010000003">
    <property type="protein sequence ID" value="MDF1611277.1"/>
    <property type="molecule type" value="Genomic_DNA"/>
</dbReference>
<name>A0AAE3NYW5_9BACT</name>
<dbReference type="InterPro" id="IPR011989">
    <property type="entry name" value="ARM-like"/>
</dbReference>
<organism evidence="1 2">
    <name type="scientific">Stygiobacter electus</name>
    <dbReference type="NCBI Taxonomy" id="3032292"/>
    <lineage>
        <taxon>Bacteria</taxon>
        <taxon>Pseudomonadati</taxon>
        <taxon>Ignavibacteriota</taxon>
        <taxon>Ignavibacteria</taxon>
        <taxon>Ignavibacteriales</taxon>
        <taxon>Melioribacteraceae</taxon>
        <taxon>Stygiobacter</taxon>
    </lineage>
</organism>
<dbReference type="RefSeq" id="WP_321535043.1">
    <property type="nucleotide sequence ID" value="NZ_JARGDL010000003.1"/>
</dbReference>
<evidence type="ECO:0008006" key="3">
    <source>
        <dbReference type="Google" id="ProtNLM"/>
    </source>
</evidence>
<evidence type="ECO:0000313" key="2">
    <source>
        <dbReference type="Proteomes" id="UP001221302"/>
    </source>
</evidence>
<gene>
    <name evidence="1" type="ORF">P0M35_03880</name>
</gene>
<comment type="caution">
    <text evidence="1">The sequence shown here is derived from an EMBL/GenBank/DDBJ whole genome shotgun (WGS) entry which is preliminary data.</text>
</comment>
<evidence type="ECO:0000313" key="1">
    <source>
        <dbReference type="EMBL" id="MDF1611277.1"/>
    </source>
</evidence>
<keyword evidence="2" id="KW-1185">Reference proteome</keyword>
<dbReference type="SUPFAM" id="SSF48371">
    <property type="entry name" value="ARM repeat"/>
    <property type="match status" value="2"/>
</dbReference>
<sequence>MSNESKNRILEKLLNATSEEKYEIITNLNYTELDDELIKTIPNLLSDNDKGVRNAASMFIINSQDSKLSKYVVPFIASNDISVRNLAGEVLLKLGSNAVDAMIEFDHQNDDDTLKFIVDILGLIGDQRASLFVMGILSASENDNVILACIEALGNLRYENSVEVLMLFYDRNELYKPTIVEALGKIGSTEALGFLTSKFSQEDELTQYSILESLGFLGNIETFFFLLEQVNNVSGPLVIPLITSLAKLKDRFSLDIPFDNKMKSLLVYTINEGTLENKKVAFDLIESFDDKDILVASLSLYGEDPELDELIKSKLFRNIEYVYKEIAKVISNNPKNLRYLLNLLIQSITYIVEYQISLNITMVEIRSITQAVSGLLENPDEEIRKSSMEILFYLDSETALLFTDTMLADENVWNRLRLVELLENVQNDKVIEVLEKLTKDEDEMVRDRAQFIYNLKINNVSAN</sequence>
<accession>A0AAE3NYW5</accession>
<dbReference type="Gene3D" id="1.25.10.10">
    <property type="entry name" value="Leucine-rich Repeat Variant"/>
    <property type="match status" value="2"/>
</dbReference>
<dbReference type="Proteomes" id="UP001221302">
    <property type="component" value="Unassembled WGS sequence"/>
</dbReference>
<reference evidence="1" key="1">
    <citation type="submission" date="2023-03" db="EMBL/GenBank/DDBJ databases">
        <title>Stygiobacter electus gen. nov., sp. nov., facultatively anaerobic thermotolerant bacterium of the class Ignavibacteria from a well of Yessentuki mineral water deposit.</title>
        <authorList>
            <person name="Podosokorskaya O.A."/>
            <person name="Elcheninov A.G."/>
            <person name="Petrova N.F."/>
            <person name="Zavarzina D.G."/>
            <person name="Kublanov I.V."/>
            <person name="Merkel A.Y."/>
        </authorList>
    </citation>
    <scope>NUCLEOTIDE SEQUENCE</scope>
    <source>
        <strain evidence="1">09-Me</strain>
    </source>
</reference>
<protein>
    <recommendedName>
        <fullName evidence="3">HEAT repeat domain-containing protein</fullName>
    </recommendedName>
</protein>
<proteinExistence type="predicted"/>